<evidence type="ECO:0000256" key="6">
    <source>
        <dbReference type="ARBA" id="ARBA00022827"/>
    </source>
</evidence>
<dbReference type="Pfam" id="PF02424">
    <property type="entry name" value="ApbE"/>
    <property type="match status" value="1"/>
</dbReference>
<protein>
    <recommendedName>
        <fullName evidence="2 10">FAD:protein FMN transferase</fullName>
        <ecNumber evidence="1 10">2.7.1.180</ecNumber>
    </recommendedName>
    <alternativeName>
        <fullName evidence="8 10">Flavin transferase</fullName>
    </alternativeName>
</protein>
<evidence type="ECO:0000256" key="11">
    <source>
        <dbReference type="PIRSR" id="PIRSR006268-2"/>
    </source>
</evidence>
<evidence type="ECO:0000256" key="10">
    <source>
        <dbReference type="PIRNR" id="PIRNR006268"/>
    </source>
</evidence>
<dbReference type="STRING" id="1120980.GCA_000745955_02174"/>
<dbReference type="Proteomes" id="UP000254209">
    <property type="component" value="Unassembled WGS sequence"/>
</dbReference>
<dbReference type="AlphaFoldDB" id="A0A376BKH9"/>
<dbReference type="PANTHER" id="PTHR30040">
    <property type="entry name" value="THIAMINE BIOSYNTHESIS LIPOPROTEIN APBE"/>
    <property type="match status" value="1"/>
</dbReference>
<evidence type="ECO:0000256" key="12">
    <source>
        <dbReference type="SAM" id="SignalP"/>
    </source>
</evidence>
<dbReference type="OrthoDB" id="9778595at2"/>
<dbReference type="GO" id="GO:0016740">
    <property type="term" value="F:transferase activity"/>
    <property type="evidence" value="ECO:0007669"/>
    <property type="project" value="UniProtKB-UniRule"/>
</dbReference>
<proteinExistence type="inferred from homology"/>
<dbReference type="EMBL" id="UFSO01000002">
    <property type="protein sequence ID" value="SSY70148.1"/>
    <property type="molecule type" value="Genomic_DNA"/>
</dbReference>
<dbReference type="PIRSF" id="PIRSF006268">
    <property type="entry name" value="ApbE"/>
    <property type="match status" value="1"/>
</dbReference>
<evidence type="ECO:0000256" key="4">
    <source>
        <dbReference type="ARBA" id="ARBA00022679"/>
    </source>
</evidence>
<dbReference type="InterPro" id="IPR006311">
    <property type="entry name" value="TAT_signal"/>
</dbReference>
<evidence type="ECO:0000256" key="2">
    <source>
        <dbReference type="ARBA" id="ARBA00016337"/>
    </source>
</evidence>
<accession>A0A376BKH9</accession>
<evidence type="ECO:0000256" key="3">
    <source>
        <dbReference type="ARBA" id="ARBA00022630"/>
    </source>
</evidence>
<dbReference type="RefSeq" id="WP_034294839.1">
    <property type="nucleotide sequence ID" value="NZ_CP091519.2"/>
</dbReference>
<evidence type="ECO:0000256" key="1">
    <source>
        <dbReference type="ARBA" id="ARBA00011955"/>
    </source>
</evidence>
<sequence length="331" mass="35851">MKNTTRRRFIGISAALSASAMLPSAFAQTAKTTPTALEPVIWRGTALGAEAELRLYHPNRAIAENLIQKALVEVSRLEKVFSVYDDKSQVSQLNRAGLLNAPSADLLAVLSQAKTVNTLTAGAFDPTVQVLWQTYAQHFAKNPHSSVAPNLQAALNKVGLKYVFLESQRITFFKRDMAITLNGIAQGYITDRVTQLLQNSGMQHALVNMGELRHFDKLKQHTEMAKIQNPRGNGTIPNQHIPLQNKALATSGGYGTQFDTAGKFTHLFDPRTGSSTPRYQSVSVLADTAAMADALSTAFAVSSEQDIQAAAAKAKAKVWLVMLDGSVKTIG</sequence>
<dbReference type="PROSITE" id="PS51318">
    <property type="entry name" value="TAT"/>
    <property type="match status" value="1"/>
</dbReference>
<dbReference type="EC" id="2.7.1.180" evidence="1 10"/>
<keyword evidence="12" id="KW-0732">Signal</keyword>
<keyword evidence="3 10" id="KW-0285">Flavoprotein</keyword>
<gene>
    <name evidence="13" type="primary">apbE</name>
    <name evidence="13" type="ORF">NCTC10283_00218</name>
</gene>
<evidence type="ECO:0000313" key="13">
    <source>
        <dbReference type="EMBL" id="SSY70148.1"/>
    </source>
</evidence>
<comment type="catalytic activity">
    <reaction evidence="9 10">
        <text>L-threonyl-[protein] + FAD = FMN-L-threonyl-[protein] + AMP + H(+)</text>
        <dbReference type="Rhea" id="RHEA:36847"/>
        <dbReference type="Rhea" id="RHEA-COMP:11060"/>
        <dbReference type="Rhea" id="RHEA-COMP:11061"/>
        <dbReference type="ChEBI" id="CHEBI:15378"/>
        <dbReference type="ChEBI" id="CHEBI:30013"/>
        <dbReference type="ChEBI" id="CHEBI:57692"/>
        <dbReference type="ChEBI" id="CHEBI:74257"/>
        <dbReference type="ChEBI" id="CHEBI:456215"/>
        <dbReference type="EC" id="2.7.1.180"/>
    </reaction>
</comment>
<organism evidence="13 14">
    <name type="scientific">Alysiella crassa</name>
    <dbReference type="NCBI Taxonomy" id="153491"/>
    <lineage>
        <taxon>Bacteria</taxon>
        <taxon>Pseudomonadati</taxon>
        <taxon>Pseudomonadota</taxon>
        <taxon>Betaproteobacteria</taxon>
        <taxon>Neisseriales</taxon>
        <taxon>Neisseriaceae</taxon>
        <taxon>Alysiella</taxon>
    </lineage>
</organism>
<comment type="cofactor">
    <cofactor evidence="11">
        <name>Mg(2+)</name>
        <dbReference type="ChEBI" id="CHEBI:18420"/>
    </cofactor>
    <cofactor evidence="11">
        <name>Mn(2+)</name>
        <dbReference type="ChEBI" id="CHEBI:29035"/>
    </cofactor>
    <text evidence="11">Magnesium. Can also use manganese.</text>
</comment>
<keyword evidence="14" id="KW-1185">Reference proteome</keyword>
<comment type="similarity">
    <text evidence="10">Belongs to the ApbE family.</text>
</comment>
<keyword evidence="13" id="KW-0449">Lipoprotein</keyword>
<keyword evidence="5 10" id="KW-0479">Metal-binding</keyword>
<evidence type="ECO:0000256" key="8">
    <source>
        <dbReference type="ARBA" id="ARBA00031306"/>
    </source>
</evidence>
<name>A0A376BKH9_9NEIS</name>
<evidence type="ECO:0000256" key="5">
    <source>
        <dbReference type="ARBA" id="ARBA00022723"/>
    </source>
</evidence>
<feature type="chain" id="PRO_5039930229" description="FAD:protein FMN transferase" evidence="12">
    <location>
        <begin position="28"/>
        <end position="331"/>
    </location>
</feature>
<dbReference type="PANTHER" id="PTHR30040:SF2">
    <property type="entry name" value="FAD:PROTEIN FMN TRANSFERASE"/>
    <property type="match status" value="1"/>
</dbReference>
<evidence type="ECO:0000256" key="9">
    <source>
        <dbReference type="ARBA" id="ARBA00048540"/>
    </source>
</evidence>
<keyword evidence="6 10" id="KW-0274">FAD</keyword>
<dbReference type="InterPro" id="IPR024932">
    <property type="entry name" value="ApbE"/>
</dbReference>
<reference evidence="13 14" key="1">
    <citation type="submission" date="2018-06" db="EMBL/GenBank/DDBJ databases">
        <authorList>
            <consortium name="Pathogen Informatics"/>
            <person name="Doyle S."/>
        </authorList>
    </citation>
    <scope>NUCLEOTIDE SEQUENCE [LARGE SCALE GENOMIC DNA]</scope>
    <source>
        <strain evidence="13 14">NCTC10283</strain>
    </source>
</reference>
<evidence type="ECO:0000313" key="14">
    <source>
        <dbReference type="Proteomes" id="UP000254209"/>
    </source>
</evidence>
<feature type="signal peptide" evidence="12">
    <location>
        <begin position="1"/>
        <end position="27"/>
    </location>
</feature>
<feature type="binding site" evidence="11">
    <location>
        <position position="183"/>
    </location>
    <ligand>
        <name>Mg(2+)</name>
        <dbReference type="ChEBI" id="CHEBI:18420"/>
    </ligand>
</feature>
<dbReference type="SUPFAM" id="SSF143631">
    <property type="entry name" value="ApbE-like"/>
    <property type="match status" value="1"/>
</dbReference>
<feature type="binding site" evidence="11">
    <location>
        <position position="297"/>
    </location>
    <ligand>
        <name>Mg(2+)</name>
        <dbReference type="ChEBI" id="CHEBI:18420"/>
    </ligand>
</feature>
<dbReference type="InterPro" id="IPR003374">
    <property type="entry name" value="ApbE-like_sf"/>
</dbReference>
<dbReference type="Gene3D" id="3.10.520.10">
    <property type="entry name" value="ApbE-like domains"/>
    <property type="match status" value="1"/>
</dbReference>
<evidence type="ECO:0000256" key="7">
    <source>
        <dbReference type="ARBA" id="ARBA00022842"/>
    </source>
</evidence>
<feature type="binding site" evidence="11">
    <location>
        <position position="293"/>
    </location>
    <ligand>
        <name>Mg(2+)</name>
        <dbReference type="ChEBI" id="CHEBI:18420"/>
    </ligand>
</feature>
<keyword evidence="4 10" id="KW-0808">Transferase</keyword>
<keyword evidence="7 10" id="KW-0460">Magnesium</keyword>
<dbReference type="GO" id="GO:0046872">
    <property type="term" value="F:metal ion binding"/>
    <property type="evidence" value="ECO:0007669"/>
    <property type="project" value="UniProtKB-UniRule"/>
</dbReference>